<dbReference type="Gene3D" id="2.40.360.10">
    <property type="entry name" value="YmcC-like"/>
    <property type="match status" value="1"/>
</dbReference>
<keyword evidence="2" id="KW-1185">Reference proteome</keyword>
<name>A0A4V2SVZ0_9RHOB</name>
<dbReference type="Proteomes" id="UP000295050">
    <property type="component" value="Unassembled WGS sequence"/>
</dbReference>
<dbReference type="InterPro" id="IPR021308">
    <property type="entry name" value="GfcB"/>
</dbReference>
<organism evidence="1 2">
    <name type="scientific">Rhodovulum bhavnagarense</name>
    <dbReference type="NCBI Taxonomy" id="992286"/>
    <lineage>
        <taxon>Bacteria</taxon>
        <taxon>Pseudomonadati</taxon>
        <taxon>Pseudomonadota</taxon>
        <taxon>Alphaproteobacteria</taxon>
        <taxon>Rhodobacterales</taxon>
        <taxon>Paracoccaceae</taxon>
        <taxon>Rhodovulum</taxon>
    </lineage>
</organism>
<dbReference type="AlphaFoldDB" id="A0A4V2SVZ0"/>
<comment type="caution">
    <text evidence="1">The sequence shown here is derived from an EMBL/GenBank/DDBJ whole genome shotgun (WGS) entry which is preliminary data.</text>
</comment>
<sequence>MKRFTVLALAALIGVLAGCESYKRDNNVTLAYMQGIFQQLRNPATPVPEPLSRAQLDALPGPILQAEIESRGTFARLAFLAANGPYQTWSSADSATITLREGVLVATRALGNDLMSADVVDILRMLRDPSVSEAARVHRYIDGLGHLYTRTYRCEVTGREPDRLEIAGTILPVTRITEHCIGAGAEFENLYWLERDGRIRAGRHWVSPDIGHIGLVLLKG</sequence>
<dbReference type="EMBL" id="SLXU01000011">
    <property type="protein sequence ID" value="TCP60236.1"/>
    <property type="molecule type" value="Genomic_DNA"/>
</dbReference>
<gene>
    <name evidence="1" type="ORF">EV663_11123</name>
</gene>
<dbReference type="OrthoDB" id="6237231at2"/>
<protein>
    <submittedName>
        <fullName evidence="1">Group 4 capsule polysaccharide lipoprotein GfcB/YjbF</fullName>
    </submittedName>
</protein>
<evidence type="ECO:0000313" key="1">
    <source>
        <dbReference type="EMBL" id="TCP60236.1"/>
    </source>
</evidence>
<dbReference type="SUPFAM" id="SSF159270">
    <property type="entry name" value="YmcC-like"/>
    <property type="match status" value="1"/>
</dbReference>
<dbReference type="PROSITE" id="PS51257">
    <property type="entry name" value="PROKAR_LIPOPROTEIN"/>
    <property type="match status" value="1"/>
</dbReference>
<reference evidence="1 2" key="1">
    <citation type="submission" date="2019-03" db="EMBL/GenBank/DDBJ databases">
        <title>Genomic Encyclopedia of Type Strains, Phase IV (KMG-IV): sequencing the most valuable type-strain genomes for metagenomic binning, comparative biology and taxonomic classification.</title>
        <authorList>
            <person name="Goeker M."/>
        </authorList>
    </citation>
    <scope>NUCLEOTIDE SEQUENCE [LARGE SCALE GENOMIC DNA]</scope>
    <source>
        <strain evidence="1 2">DSM 24766</strain>
    </source>
</reference>
<evidence type="ECO:0000313" key="2">
    <source>
        <dbReference type="Proteomes" id="UP000295050"/>
    </source>
</evidence>
<dbReference type="InterPro" id="IPR023373">
    <property type="entry name" value="YmcC_sf"/>
</dbReference>
<dbReference type="Pfam" id="PF11102">
    <property type="entry name" value="YjbF"/>
    <property type="match status" value="1"/>
</dbReference>
<dbReference type="RefSeq" id="WP_132951869.1">
    <property type="nucleotide sequence ID" value="NZ_SLXU01000011.1"/>
</dbReference>
<accession>A0A4V2SVZ0</accession>
<proteinExistence type="predicted"/>
<keyword evidence="1" id="KW-0449">Lipoprotein</keyword>